<protein>
    <submittedName>
        <fullName evidence="4">Murein tripeptide amidase MpaA</fullName>
    </submittedName>
</protein>
<dbReference type="GO" id="GO:0006508">
    <property type="term" value="P:proteolysis"/>
    <property type="evidence" value="ECO:0007669"/>
    <property type="project" value="InterPro"/>
</dbReference>
<dbReference type="InterPro" id="IPR000834">
    <property type="entry name" value="Peptidase_M14"/>
</dbReference>
<accession>A0A1N6UNB9</accession>
<evidence type="ECO:0000256" key="1">
    <source>
        <dbReference type="ARBA" id="ARBA00001947"/>
    </source>
</evidence>
<dbReference type="eggNOG" id="COG2866">
    <property type="taxonomic scope" value="Bacteria"/>
</dbReference>
<dbReference type="PROSITE" id="PS52035">
    <property type="entry name" value="PEPTIDASE_M14"/>
    <property type="match status" value="1"/>
</dbReference>
<dbReference type="Pfam" id="PF18027">
    <property type="entry name" value="Pepdidase_M14_N"/>
    <property type="match status" value="1"/>
</dbReference>
<feature type="active site" description="Proton donor/acceptor" evidence="2">
    <location>
        <position position="345"/>
    </location>
</feature>
<dbReference type="Gene3D" id="3.40.630.10">
    <property type="entry name" value="Zn peptidases"/>
    <property type="match status" value="1"/>
</dbReference>
<dbReference type="PANTHER" id="PTHR12756:SF11">
    <property type="entry name" value="CYTOSOLIC CARBOXYPEPTIDASE 1"/>
    <property type="match status" value="1"/>
</dbReference>
<dbReference type="SUPFAM" id="SSF53187">
    <property type="entry name" value="Zn-dependent exopeptidases"/>
    <property type="match status" value="1"/>
</dbReference>
<dbReference type="SMART" id="SM00631">
    <property type="entry name" value="Zn_pept"/>
    <property type="match status" value="1"/>
</dbReference>
<dbReference type="GO" id="GO:0004181">
    <property type="term" value="F:metallocarboxypeptidase activity"/>
    <property type="evidence" value="ECO:0007669"/>
    <property type="project" value="InterPro"/>
</dbReference>
<name>A0A1N6UNB9_9GAMM</name>
<dbReference type="InterPro" id="IPR040626">
    <property type="entry name" value="Pepdidase_M14_N"/>
</dbReference>
<evidence type="ECO:0000256" key="2">
    <source>
        <dbReference type="PROSITE-ProRule" id="PRU01379"/>
    </source>
</evidence>
<dbReference type="STRING" id="49186.SAMN05421647_107121"/>
<proteinExistence type="inferred from homology"/>
<keyword evidence="5" id="KW-1185">Reference proteome</keyword>
<comment type="cofactor">
    <cofactor evidence="1">
        <name>Zn(2+)</name>
        <dbReference type="ChEBI" id="CHEBI:29105"/>
    </cofactor>
</comment>
<dbReference type="PANTHER" id="PTHR12756">
    <property type="entry name" value="CYTOSOLIC CARBOXYPEPTIDASE"/>
    <property type="match status" value="1"/>
</dbReference>
<reference evidence="4 5" key="1">
    <citation type="submission" date="2017-01" db="EMBL/GenBank/DDBJ databases">
        <authorList>
            <person name="Mah S.A."/>
            <person name="Swanson W.J."/>
            <person name="Moy G.W."/>
            <person name="Vacquier V.D."/>
        </authorList>
    </citation>
    <scope>NUCLEOTIDE SEQUENCE [LARGE SCALE GENOMIC DNA]</scope>
    <source>
        <strain evidence="4 5">DSM 7027</strain>
    </source>
</reference>
<evidence type="ECO:0000313" key="5">
    <source>
        <dbReference type="Proteomes" id="UP000186895"/>
    </source>
</evidence>
<dbReference type="Proteomes" id="UP000186895">
    <property type="component" value="Unassembled WGS sequence"/>
</dbReference>
<organism evidence="4 5">
    <name type="scientific">Marinobacterium stanieri</name>
    <dbReference type="NCBI Taxonomy" id="49186"/>
    <lineage>
        <taxon>Bacteria</taxon>
        <taxon>Pseudomonadati</taxon>
        <taxon>Pseudomonadota</taxon>
        <taxon>Gammaproteobacteria</taxon>
        <taxon>Oceanospirillales</taxon>
        <taxon>Oceanospirillaceae</taxon>
        <taxon>Marinobacterium</taxon>
    </lineage>
</organism>
<evidence type="ECO:0000313" key="4">
    <source>
        <dbReference type="EMBL" id="SIQ67103.1"/>
    </source>
</evidence>
<dbReference type="InterPro" id="IPR050821">
    <property type="entry name" value="Cytosolic_carboxypeptidase"/>
</dbReference>
<dbReference type="Gene3D" id="2.60.40.3120">
    <property type="match status" value="1"/>
</dbReference>
<dbReference type="EMBL" id="FTMN01000007">
    <property type="protein sequence ID" value="SIQ67103.1"/>
    <property type="molecule type" value="Genomic_DNA"/>
</dbReference>
<dbReference type="RefSeq" id="WP_083703106.1">
    <property type="nucleotide sequence ID" value="NZ_FTMN01000007.1"/>
</dbReference>
<feature type="domain" description="Peptidase M14" evidence="3">
    <location>
        <begin position="118"/>
        <end position="384"/>
    </location>
</feature>
<sequence>MSVQIQSALKISSQFDSGNIEVLDMANPQDIQLSIRKDNQSEFFQWFHFRVQGADNQPLSLRIVNADQAAYLDGWPDYRAVASYDRETWFRVDTSYEQGELVIQHTPAQNSIYFAYFAPYSWEQHLDLVAAAQQSPLCQVFDIGTTLDGHDLNLLQIRSAAGADKKLQVWVTARQHPGETMAEWCAEGLIGRLLDQEDALSQALLEQADFYVVPNMNPDGSIRGHLRTNACGANLNREWQTPTAERSPEVLAVRTLMQQTGVDLFLDLHGDEALPCNFIAGQEGAPGLSDSILEQENRFKRDLLMANPDFQLERGYPPGKFGPETFTIAAFWAGREFNCPSMTLEMPFKDYDLRPDADCGWSPERSIKLGESLLHPLYHWALGKQV</sequence>
<dbReference type="GO" id="GO:0008270">
    <property type="term" value="F:zinc ion binding"/>
    <property type="evidence" value="ECO:0007669"/>
    <property type="project" value="InterPro"/>
</dbReference>
<comment type="similarity">
    <text evidence="2">Belongs to the peptidase M14 family.</text>
</comment>
<evidence type="ECO:0000259" key="3">
    <source>
        <dbReference type="PROSITE" id="PS52035"/>
    </source>
</evidence>
<gene>
    <name evidence="4" type="ORF">SAMN05421647_107121</name>
</gene>
<dbReference type="Pfam" id="PF00246">
    <property type="entry name" value="Peptidase_M14"/>
    <property type="match status" value="1"/>
</dbReference>
<dbReference type="AlphaFoldDB" id="A0A1N6UNB9"/>
<dbReference type="CDD" id="cd06234">
    <property type="entry name" value="M14_PaCCP-like"/>
    <property type="match status" value="1"/>
</dbReference>